<dbReference type="RefSeq" id="WP_232571268.1">
    <property type="nucleotide sequence ID" value="NZ_CP089466.1"/>
</dbReference>
<dbReference type="SUPFAM" id="SSF48576">
    <property type="entry name" value="Terpenoid synthases"/>
    <property type="match status" value="1"/>
</dbReference>
<comment type="cofactor">
    <cofactor evidence="1">
        <name>Mg(2+)</name>
        <dbReference type="ChEBI" id="CHEBI:18420"/>
    </cofactor>
</comment>
<evidence type="ECO:0000256" key="4">
    <source>
        <dbReference type="ARBA" id="ARBA00022723"/>
    </source>
</evidence>
<dbReference type="GO" id="GO:0016740">
    <property type="term" value="F:transferase activity"/>
    <property type="evidence" value="ECO:0007669"/>
    <property type="project" value="UniProtKB-KW"/>
</dbReference>
<dbReference type="PROSITE" id="PS00444">
    <property type="entry name" value="POLYPRENYL_SYNTHASE_2"/>
    <property type="match status" value="1"/>
</dbReference>
<proteinExistence type="inferred from homology"/>
<dbReference type="PROSITE" id="PS00723">
    <property type="entry name" value="POLYPRENYL_SYNTHASE_1"/>
    <property type="match status" value="1"/>
</dbReference>
<dbReference type="EMBL" id="JBHRWN010000002">
    <property type="protein sequence ID" value="MFC3477607.1"/>
    <property type="molecule type" value="Genomic_DNA"/>
</dbReference>
<dbReference type="InterPro" id="IPR033749">
    <property type="entry name" value="Polyprenyl_synt_CS"/>
</dbReference>
<dbReference type="GO" id="GO:0046872">
    <property type="term" value="F:metal ion binding"/>
    <property type="evidence" value="ECO:0007669"/>
    <property type="project" value="UniProtKB-KW"/>
</dbReference>
<keyword evidence="4" id="KW-0479">Metal-binding</keyword>
<evidence type="ECO:0000313" key="7">
    <source>
        <dbReference type="EMBL" id="MFC3477607.1"/>
    </source>
</evidence>
<keyword evidence="8" id="KW-1185">Reference proteome</keyword>
<dbReference type="InterPro" id="IPR008949">
    <property type="entry name" value="Isoprenoid_synthase_dom_sf"/>
</dbReference>
<evidence type="ECO:0000256" key="2">
    <source>
        <dbReference type="ARBA" id="ARBA00006706"/>
    </source>
</evidence>
<evidence type="ECO:0000256" key="3">
    <source>
        <dbReference type="ARBA" id="ARBA00022679"/>
    </source>
</evidence>
<dbReference type="PANTHER" id="PTHR12001:SF85">
    <property type="entry name" value="SHORT CHAIN ISOPRENYL DIPHOSPHATE SYNTHASE"/>
    <property type="match status" value="1"/>
</dbReference>
<accession>A0ABD5NEY5</accession>
<sequence>MEYVEARRAAIEDRIAETVGAVEPAELGEELEHVVLAGGKRVRPTLTVLVCEAAGGDVWETPAASTARQQVALSEDGEDALDFAVGVELVHNASLVVDDIIDQSEVRRGTPSAWAEFDYGPAIVASNGLLGEAFALFSREPRAMECVTDALVDLGEGEAIELVDRPETEAEYMELARRKTGALFRAAAELGAVAADADGRTVETLGEYAERVGVAFQIRDDVLDATADSEALGKPAGIDEEMDRPSIVRVTDQSPEELNDLAVAESDRALEALDSLNLPEGEARDYLEYLAEFVVSRER</sequence>
<evidence type="ECO:0000256" key="5">
    <source>
        <dbReference type="ARBA" id="ARBA00022842"/>
    </source>
</evidence>
<gene>
    <name evidence="7" type="ORF">ACFOKC_07700</name>
</gene>
<dbReference type="Pfam" id="PF00348">
    <property type="entry name" value="polyprenyl_synt"/>
    <property type="match status" value="1"/>
</dbReference>
<name>A0ABD5NEY5_9EURY</name>
<evidence type="ECO:0000256" key="1">
    <source>
        <dbReference type="ARBA" id="ARBA00001946"/>
    </source>
</evidence>
<dbReference type="EC" id="2.5.1.-" evidence="7"/>
<evidence type="ECO:0000313" key="8">
    <source>
        <dbReference type="Proteomes" id="UP001595660"/>
    </source>
</evidence>
<evidence type="ECO:0000256" key="6">
    <source>
        <dbReference type="RuleBase" id="RU004466"/>
    </source>
</evidence>
<dbReference type="Proteomes" id="UP001595660">
    <property type="component" value="Unassembled WGS sequence"/>
</dbReference>
<keyword evidence="5" id="KW-0460">Magnesium</keyword>
<dbReference type="CDD" id="cd00685">
    <property type="entry name" value="Trans_IPPS_HT"/>
    <property type="match status" value="1"/>
</dbReference>
<organism evidence="7 8">
    <name type="scientific">Halobacterium litoreum</name>
    <dbReference type="NCBI Taxonomy" id="2039234"/>
    <lineage>
        <taxon>Archaea</taxon>
        <taxon>Methanobacteriati</taxon>
        <taxon>Methanobacteriota</taxon>
        <taxon>Stenosarchaea group</taxon>
        <taxon>Halobacteria</taxon>
        <taxon>Halobacteriales</taxon>
        <taxon>Halobacteriaceae</taxon>
        <taxon>Halobacterium</taxon>
    </lineage>
</organism>
<dbReference type="InterPro" id="IPR000092">
    <property type="entry name" value="Polyprenyl_synt"/>
</dbReference>
<dbReference type="AlphaFoldDB" id="A0ABD5NEY5"/>
<dbReference type="SFLD" id="SFLDS00005">
    <property type="entry name" value="Isoprenoid_Synthase_Type_I"/>
    <property type="match status" value="1"/>
</dbReference>
<dbReference type="GeneID" id="69116462"/>
<keyword evidence="3 6" id="KW-0808">Transferase</keyword>
<protein>
    <submittedName>
        <fullName evidence="7">Polyprenyl synthetase family protein</fullName>
        <ecNumber evidence="7">2.5.1.-</ecNumber>
    </submittedName>
</protein>
<comment type="similarity">
    <text evidence="2 6">Belongs to the FPP/GGPP synthase family.</text>
</comment>
<dbReference type="PANTHER" id="PTHR12001">
    <property type="entry name" value="GERANYLGERANYL PYROPHOSPHATE SYNTHASE"/>
    <property type="match status" value="1"/>
</dbReference>
<comment type="caution">
    <text evidence="7">The sequence shown here is derived from an EMBL/GenBank/DDBJ whole genome shotgun (WGS) entry which is preliminary data.</text>
</comment>
<dbReference type="Gene3D" id="1.10.600.10">
    <property type="entry name" value="Farnesyl Diphosphate Synthase"/>
    <property type="match status" value="1"/>
</dbReference>
<reference evidence="7 8" key="1">
    <citation type="journal article" date="2019" name="Int. J. Syst. Evol. Microbiol.">
        <title>The Global Catalogue of Microorganisms (GCM) 10K type strain sequencing project: providing services to taxonomists for standard genome sequencing and annotation.</title>
        <authorList>
            <consortium name="The Broad Institute Genomics Platform"/>
            <consortium name="The Broad Institute Genome Sequencing Center for Infectious Disease"/>
            <person name="Wu L."/>
            <person name="Ma J."/>
        </authorList>
    </citation>
    <scope>NUCLEOTIDE SEQUENCE [LARGE SCALE GENOMIC DNA]</scope>
    <source>
        <strain evidence="7 8">CGMCC 1.12562</strain>
    </source>
</reference>